<organism evidence="1 2">
    <name type="scientific">Rhizobium loti</name>
    <name type="common">Mesorhizobium loti</name>
    <dbReference type="NCBI Taxonomy" id="381"/>
    <lineage>
        <taxon>Bacteria</taxon>
        <taxon>Pseudomonadati</taxon>
        <taxon>Pseudomonadota</taxon>
        <taxon>Alphaproteobacteria</taxon>
        <taxon>Hyphomicrobiales</taxon>
        <taxon>Phyllobacteriaceae</taxon>
        <taxon>Mesorhizobium</taxon>
    </lineage>
</organism>
<protein>
    <submittedName>
        <fullName evidence="1">Uncharacterized protein</fullName>
    </submittedName>
</protein>
<sequence length="236" mass="25550">MLLTSAAAVAGTLQFQDSASADDGALGGDTACDPALALWRDWQGAYLRTVALCRKQQHLESRLVEAVGFPKAEVELPKEDVTVTVSWPGDLEDLFGDDPGFADLRARAEADLAAHQARWDAADRRIGYSAAKREELVAADKEQELVEALMAASATTLAGVAGKLDAVLREGESAEDCTDFPWPQLRAALVDLVRIGLARQPGAFMPGSDRKGPYPRKRQDDVCMSVMMYQRGDRVT</sequence>
<evidence type="ECO:0000313" key="2">
    <source>
        <dbReference type="Proteomes" id="UP000053176"/>
    </source>
</evidence>
<comment type="caution">
    <text evidence="1">The sequence shown here is derived from an EMBL/GenBank/DDBJ whole genome shotgun (WGS) entry which is preliminary data.</text>
</comment>
<dbReference type="EMBL" id="LPWA01000116">
    <property type="protein sequence ID" value="KUM25579.1"/>
    <property type="molecule type" value="Genomic_DNA"/>
</dbReference>
<dbReference type="AlphaFoldDB" id="A0A101KRF9"/>
<name>A0A101KRF9_RHILI</name>
<reference evidence="1 2" key="1">
    <citation type="submission" date="2015-12" db="EMBL/GenBank/DDBJ databases">
        <title>Draft genome sequence of Mesorhizobium sp. UFLA 01-765, a multitolerant efficient symbiont and plant-growth promoting strain isolated from Zn-mining soil using Leucaena leucocephala as a trap plant.</title>
        <authorList>
            <person name="Rangel W.M."/>
            <person name="Thijs S."/>
            <person name="Longatti S.M."/>
            <person name="Moreira F.M."/>
            <person name="Weyens N."/>
            <person name="Vangronsveld J."/>
            <person name="Van Hamme J.D."/>
            <person name="Bottos E.M."/>
            <person name="Rineau F."/>
        </authorList>
    </citation>
    <scope>NUCLEOTIDE SEQUENCE [LARGE SCALE GENOMIC DNA]</scope>
    <source>
        <strain evidence="1 2">UFLA 01-765</strain>
    </source>
</reference>
<evidence type="ECO:0000313" key="1">
    <source>
        <dbReference type="EMBL" id="KUM25579.1"/>
    </source>
</evidence>
<dbReference type="Proteomes" id="UP000053176">
    <property type="component" value="Unassembled WGS sequence"/>
</dbReference>
<accession>A0A101KRF9</accession>
<gene>
    <name evidence="1" type="ORF">AU467_25735</name>
</gene>
<proteinExistence type="predicted"/>